<dbReference type="InterPro" id="IPR010310">
    <property type="entry name" value="T7SS_ESAT-6-like"/>
</dbReference>
<organism evidence="2 3">
    <name type="scientific">Prauserella isguenensis</name>
    <dbReference type="NCBI Taxonomy" id="1470180"/>
    <lineage>
        <taxon>Bacteria</taxon>
        <taxon>Bacillati</taxon>
        <taxon>Actinomycetota</taxon>
        <taxon>Actinomycetes</taxon>
        <taxon>Pseudonocardiales</taxon>
        <taxon>Pseudonocardiaceae</taxon>
        <taxon>Prauserella</taxon>
    </lineage>
</organism>
<dbReference type="EMBL" id="JACHWU010000001">
    <property type="protein sequence ID" value="MBB3049171.1"/>
    <property type="molecule type" value="Genomic_DNA"/>
</dbReference>
<keyword evidence="3" id="KW-1185">Reference proteome</keyword>
<dbReference type="Gene3D" id="1.10.287.1060">
    <property type="entry name" value="ESAT-6-like"/>
    <property type="match status" value="1"/>
</dbReference>
<gene>
    <name evidence="2" type="ORF">FHS23_000166</name>
</gene>
<sequence>MAEETTESGGVEITTGGKGLGTTALESAPFLGGAIKTFQAGGKLTDGADPSEIGGLLSEGTSFISSCAGTAGEIAMDPIGWLVGQGLDFLISICQPIQDAIHMVSGDGPALQQAADNFKAIGQGIQELSGKFSEELNSSLQNWGGEASEAAGTKLADFAKGIDGVAGQAGELSSLLQMSSMVMTVIEEFIKAILTEFITWLIMIWVPAIASAGPTFGASTAAAGTATGVRAASTGSRVSRMVQKLKDVLNKIMDFLRRMRTRMGNLKQGVRQAMDHRRMRSGLADLAVEDGTAGAREKLLSGDGLVGEQLQQGLGRSMWEAGKDSLKDQVGVGPNGKGKLYGNLGKVAGAAEGEGTGEDQSKSETEDHLDI</sequence>
<proteinExistence type="predicted"/>
<reference evidence="2 3" key="1">
    <citation type="submission" date="2020-08" db="EMBL/GenBank/DDBJ databases">
        <title>Genomic Encyclopedia of Type Strains, Phase III (KMG-III): the genomes of soil and plant-associated and newly described type strains.</title>
        <authorList>
            <person name="Whitman W."/>
        </authorList>
    </citation>
    <scope>NUCLEOTIDE SEQUENCE [LARGE SCALE GENOMIC DNA]</scope>
    <source>
        <strain evidence="2 3">CECT 8577</strain>
    </source>
</reference>
<feature type="compositionally biased region" description="Basic and acidic residues" evidence="1">
    <location>
        <begin position="359"/>
        <end position="371"/>
    </location>
</feature>
<dbReference type="SUPFAM" id="SSF140453">
    <property type="entry name" value="EsxAB dimer-like"/>
    <property type="match status" value="1"/>
</dbReference>
<protein>
    <submittedName>
        <fullName evidence="2">Uncharacterized protein YukE</fullName>
    </submittedName>
</protein>
<dbReference type="AlphaFoldDB" id="A0A839RTY2"/>
<dbReference type="RefSeq" id="WP_183646193.1">
    <property type="nucleotide sequence ID" value="NZ_JACHWU010000001.1"/>
</dbReference>
<evidence type="ECO:0000313" key="2">
    <source>
        <dbReference type="EMBL" id="MBB3049171.1"/>
    </source>
</evidence>
<dbReference type="Proteomes" id="UP000550714">
    <property type="component" value="Unassembled WGS sequence"/>
</dbReference>
<dbReference type="InterPro" id="IPR036689">
    <property type="entry name" value="ESAT-6-like_sf"/>
</dbReference>
<dbReference type="Pfam" id="PF06013">
    <property type="entry name" value="WXG100"/>
    <property type="match status" value="1"/>
</dbReference>
<name>A0A839RTY2_9PSEU</name>
<evidence type="ECO:0000256" key="1">
    <source>
        <dbReference type="SAM" id="MobiDB-lite"/>
    </source>
</evidence>
<feature type="region of interest" description="Disordered" evidence="1">
    <location>
        <begin position="349"/>
        <end position="371"/>
    </location>
</feature>
<comment type="caution">
    <text evidence="2">The sequence shown here is derived from an EMBL/GenBank/DDBJ whole genome shotgun (WGS) entry which is preliminary data.</text>
</comment>
<accession>A0A839RTY2</accession>
<evidence type="ECO:0000313" key="3">
    <source>
        <dbReference type="Proteomes" id="UP000550714"/>
    </source>
</evidence>